<proteinExistence type="predicted"/>
<accession>A0ACB9KLF9</accession>
<protein>
    <submittedName>
        <fullName evidence="1">Uncharacterized protein</fullName>
    </submittedName>
</protein>
<keyword evidence="2" id="KW-1185">Reference proteome</keyword>
<sequence>MVQRLFIVLAREPKRTRLLPTVLDLRPGILPLSNRNQPPLYCARTKSVLFGKTELDKAKKIECSTEANKDHRIFNEWKQATLLIKVREEPEGKNRFLTGRKKEPFVPGNEVRFGEREAARLRGMDSSIDESDLGSLSRRRTSLEVEREGNRQNRNSTFGWPRPIARGTRTKTSPQKGLRFSKKTKSRQLSGSYRFAMAIASSNGEVLDLAD</sequence>
<gene>
    <name evidence="1" type="ORF">L6164_037864</name>
</gene>
<dbReference type="Proteomes" id="UP000828941">
    <property type="component" value="Chromosome 14"/>
</dbReference>
<name>A0ACB9KLF9_BAUVA</name>
<evidence type="ECO:0000313" key="2">
    <source>
        <dbReference type="Proteomes" id="UP000828941"/>
    </source>
</evidence>
<dbReference type="EMBL" id="CM039439">
    <property type="protein sequence ID" value="KAI4298012.1"/>
    <property type="molecule type" value="Genomic_DNA"/>
</dbReference>
<reference evidence="1 2" key="1">
    <citation type="journal article" date="2022" name="DNA Res.">
        <title>Chromosomal-level genome assembly of the orchid tree Bauhinia variegata (Leguminosae; Cercidoideae) supports the allotetraploid origin hypothesis of Bauhinia.</title>
        <authorList>
            <person name="Zhong Y."/>
            <person name="Chen Y."/>
            <person name="Zheng D."/>
            <person name="Pang J."/>
            <person name="Liu Y."/>
            <person name="Luo S."/>
            <person name="Meng S."/>
            <person name="Qian L."/>
            <person name="Wei D."/>
            <person name="Dai S."/>
            <person name="Zhou R."/>
        </authorList>
    </citation>
    <scope>NUCLEOTIDE SEQUENCE [LARGE SCALE GENOMIC DNA]</scope>
    <source>
        <strain evidence="1">BV-YZ2020</strain>
    </source>
</reference>
<organism evidence="1 2">
    <name type="scientific">Bauhinia variegata</name>
    <name type="common">Purple orchid tree</name>
    <name type="synonym">Phanera variegata</name>
    <dbReference type="NCBI Taxonomy" id="167791"/>
    <lineage>
        <taxon>Eukaryota</taxon>
        <taxon>Viridiplantae</taxon>
        <taxon>Streptophyta</taxon>
        <taxon>Embryophyta</taxon>
        <taxon>Tracheophyta</taxon>
        <taxon>Spermatophyta</taxon>
        <taxon>Magnoliopsida</taxon>
        <taxon>eudicotyledons</taxon>
        <taxon>Gunneridae</taxon>
        <taxon>Pentapetalae</taxon>
        <taxon>rosids</taxon>
        <taxon>fabids</taxon>
        <taxon>Fabales</taxon>
        <taxon>Fabaceae</taxon>
        <taxon>Cercidoideae</taxon>
        <taxon>Cercideae</taxon>
        <taxon>Bauhiniinae</taxon>
        <taxon>Bauhinia</taxon>
    </lineage>
</organism>
<evidence type="ECO:0000313" key="1">
    <source>
        <dbReference type="EMBL" id="KAI4298012.1"/>
    </source>
</evidence>
<comment type="caution">
    <text evidence="1">The sequence shown here is derived from an EMBL/GenBank/DDBJ whole genome shotgun (WGS) entry which is preliminary data.</text>
</comment>